<evidence type="ECO:0000313" key="10">
    <source>
        <dbReference type="EMBL" id="CAH0584511.1"/>
    </source>
</evidence>
<accession>A0A9P0BRN4</accession>
<evidence type="ECO:0000313" key="11">
    <source>
        <dbReference type="Proteomes" id="UP001154114"/>
    </source>
</evidence>
<evidence type="ECO:0000256" key="8">
    <source>
        <dbReference type="ARBA" id="ARBA00035425"/>
    </source>
</evidence>
<dbReference type="PANTHER" id="PTHR34090">
    <property type="entry name" value="39S RIBOSOMAL PROTEIN L52, MITOCHONDRIAL"/>
    <property type="match status" value="1"/>
</dbReference>
<evidence type="ECO:0000256" key="5">
    <source>
        <dbReference type="ARBA" id="ARBA00023128"/>
    </source>
</evidence>
<evidence type="ECO:0000256" key="2">
    <source>
        <dbReference type="ARBA" id="ARBA00007232"/>
    </source>
</evidence>
<sequence>MSIILKSTATLLQTQLISRTLSSTPALCLKEWREAQGLPRHRNAEGILTDAPDYTYLDGRPTPLLKKQKKRMLLQREYASKIVDLISDLDYAKERHQKMEAAKEEERQNIIANRLKPKGAALSRKK</sequence>
<name>A0A9P0BRN4_CHRIL</name>
<gene>
    <name evidence="10" type="ORF">CINC_LOCUS2692</name>
</gene>
<dbReference type="GO" id="GO:0003735">
    <property type="term" value="F:structural constituent of ribosome"/>
    <property type="evidence" value="ECO:0007669"/>
    <property type="project" value="InterPro"/>
</dbReference>
<comment type="similarity">
    <text evidence="2">Belongs to the mitochondrion-specific ribosomal protein mL52 family.</text>
</comment>
<keyword evidence="6" id="KW-0687">Ribonucleoprotein</keyword>
<dbReference type="AlphaFoldDB" id="A0A9P0BRN4"/>
<evidence type="ECO:0000256" key="9">
    <source>
        <dbReference type="SAM" id="MobiDB-lite"/>
    </source>
</evidence>
<dbReference type="GO" id="GO:0032543">
    <property type="term" value="P:mitochondrial translation"/>
    <property type="evidence" value="ECO:0007669"/>
    <property type="project" value="InterPro"/>
</dbReference>
<keyword evidence="4" id="KW-0689">Ribosomal protein</keyword>
<evidence type="ECO:0000256" key="6">
    <source>
        <dbReference type="ARBA" id="ARBA00023274"/>
    </source>
</evidence>
<dbReference type="InterPro" id="IPR034596">
    <property type="entry name" value="Ribosomal_mL52"/>
</dbReference>
<dbReference type="EMBL" id="LR824016">
    <property type="protein sequence ID" value="CAH0584511.1"/>
    <property type="molecule type" value="Genomic_DNA"/>
</dbReference>
<reference evidence="10" key="1">
    <citation type="submission" date="2021-12" db="EMBL/GenBank/DDBJ databases">
        <authorList>
            <person name="King R."/>
        </authorList>
    </citation>
    <scope>NUCLEOTIDE SEQUENCE</scope>
</reference>
<evidence type="ECO:0000256" key="7">
    <source>
        <dbReference type="ARBA" id="ARBA00035181"/>
    </source>
</evidence>
<evidence type="ECO:0000256" key="1">
    <source>
        <dbReference type="ARBA" id="ARBA00004173"/>
    </source>
</evidence>
<keyword evidence="3" id="KW-0809">Transit peptide</keyword>
<proteinExistence type="inferred from homology"/>
<dbReference type="Proteomes" id="UP001154114">
    <property type="component" value="Chromosome 13"/>
</dbReference>
<organism evidence="10 11">
    <name type="scientific">Chrysodeixis includens</name>
    <name type="common">Soybean looper</name>
    <name type="synonym">Pseudoplusia includens</name>
    <dbReference type="NCBI Taxonomy" id="689277"/>
    <lineage>
        <taxon>Eukaryota</taxon>
        <taxon>Metazoa</taxon>
        <taxon>Ecdysozoa</taxon>
        <taxon>Arthropoda</taxon>
        <taxon>Hexapoda</taxon>
        <taxon>Insecta</taxon>
        <taxon>Pterygota</taxon>
        <taxon>Neoptera</taxon>
        <taxon>Endopterygota</taxon>
        <taxon>Lepidoptera</taxon>
        <taxon>Glossata</taxon>
        <taxon>Ditrysia</taxon>
        <taxon>Noctuoidea</taxon>
        <taxon>Noctuidae</taxon>
        <taxon>Plusiinae</taxon>
        <taxon>Chrysodeixis</taxon>
    </lineage>
</organism>
<evidence type="ECO:0000256" key="3">
    <source>
        <dbReference type="ARBA" id="ARBA00022946"/>
    </source>
</evidence>
<keyword evidence="5" id="KW-0496">Mitochondrion</keyword>
<feature type="region of interest" description="Disordered" evidence="9">
    <location>
        <begin position="103"/>
        <end position="126"/>
    </location>
</feature>
<dbReference type="OrthoDB" id="10249237at2759"/>
<dbReference type="Pfam" id="PF18699">
    <property type="entry name" value="MRPL52"/>
    <property type="match status" value="1"/>
</dbReference>
<keyword evidence="11" id="KW-1185">Reference proteome</keyword>
<dbReference type="PANTHER" id="PTHR34090:SF1">
    <property type="entry name" value="LARGE RIBOSOMAL SUBUNIT PROTEIN ML52"/>
    <property type="match status" value="1"/>
</dbReference>
<protein>
    <recommendedName>
        <fullName evidence="7">Large ribosomal subunit protein mL52</fullName>
    </recommendedName>
    <alternativeName>
        <fullName evidence="8">39S ribosomal protein L52, mitochondrial</fullName>
    </alternativeName>
</protein>
<dbReference type="GO" id="GO:0005762">
    <property type="term" value="C:mitochondrial large ribosomal subunit"/>
    <property type="evidence" value="ECO:0007669"/>
    <property type="project" value="InterPro"/>
</dbReference>
<evidence type="ECO:0000256" key="4">
    <source>
        <dbReference type="ARBA" id="ARBA00022980"/>
    </source>
</evidence>
<comment type="subcellular location">
    <subcellularLocation>
        <location evidence="1">Mitochondrion</location>
    </subcellularLocation>
</comment>